<reference evidence="2 3" key="1">
    <citation type="journal article" date="2012" name="Int. J. Syst. Evol. Microbiol.">
        <title>Shewanella dokdonensis sp. nov., isolated from seawater.</title>
        <authorList>
            <person name="Sung H.R."/>
            <person name="Yoon J.H."/>
            <person name="Ghim S.Y."/>
        </authorList>
    </citation>
    <scope>NUCLEOTIDE SEQUENCE [LARGE SCALE GENOMIC DNA]</scope>
    <source>
        <strain evidence="2 3">DSM 23626</strain>
    </source>
</reference>
<name>A0ABX8DHM4_9GAMM</name>
<evidence type="ECO:0000313" key="3">
    <source>
        <dbReference type="Proteomes" id="UP000676428"/>
    </source>
</evidence>
<sequence length="177" mass="19431">MAGIKRGKFKDLGLAIHTNDTFNGDYLTKFGWRTQNDANWPGLSGKGDSVPFIGVVEVVLDSGESSFKHTNDLHWGADTTIVKWRPDLESLVKLNSKIKDVDTVPSSVGYFSFFGTVLAIVGVIISIIMFVSVFGISAQEISWASLIQSLLVLVSSLTWWSLVNVIVKCSQKLFSNT</sequence>
<protein>
    <submittedName>
        <fullName evidence="2">Uncharacterized protein</fullName>
    </submittedName>
</protein>
<organism evidence="2 3">
    <name type="scientific">Shewanella dokdonensis</name>
    <dbReference type="NCBI Taxonomy" id="712036"/>
    <lineage>
        <taxon>Bacteria</taxon>
        <taxon>Pseudomonadati</taxon>
        <taxon>Pseudomonadota</taxon>
        <taxon>Gammaproteobacteria</taxon>
        <taxon>Alteromonadales</taxon>
        <taxon>Shewanellaceae</taxon>
        <taxon>Shewanella</taxon>
    </lineage>
</organism>
<feature type="transmembrane region" description="Helical" evidence="1">
    <location>
        <begin position="146"/>
        <end position="167"/>
    </location>
</feature>
<evidence type="ECO:0000256" key="1">
    <source>
        <dbReference type="SAM" id="Phobius"/>
    </source>
</evidence>
<dbReference type="RefSeq" id="WP_213682501.1">
    <property type="nucleotide sequence ID" value="NZ_CP074572.1"/>
</dbReference>
<dbReference type="Proteomes" id="UP000676428">
    <property type="component" value="Chromosome"/>
</dbReference>
<keyword evidence="1" id="KW-1133">Transmembrane helix</keyword>
<evidence type="ECO:0000313" key="2">
    <source>
        <dbReference type="EMBL" id="QVK23885.1"/>
    </source>
</evidence>
<keyword evidence="1" id="KW-0812">Transmembrane</keyword>
<dbReference type="EMBL" id="CP074572">
    <property type="protein sequence ID" value="QVK23885.1"/>
    <property type="molecule type" value="Genomic_DNA"/>
</dbReference>
<gene>
    <name evidence="2" type="ORF">KHX94_04260</name>
</gene>
<keyword evidence="1" id="KW-0472">Membrane</keyword>
<proteinExistence type="predicted"/>
<feature type="transmembrane region" description="Helical" evidence="1">
    <location>
        <begin position="108"/>
        <end position="134"/>
    </location>
</feature>
<keyword evidence="3" id="KW-1185">Reference proteome</keyword>
<accession>A0ABX8DHM4</accession>